<accession>A0A9D1MSD7</accession>
<gene>
    <name evidence="1" type="ORF">IAC63_01335</name>
</gene>
<proteinExistence type="predicted"/>
<reference evidence="1" key="1">
    <citation type="submission" date="2020-10" db="EMBL/GenBank/DDBJ databases">
        <authorList>
            <person name="Gilroy R."/>
        </authorList>
    </citation>
    <scope>NUCLEOTIDE SEQUENCE</scope>
    <source>
        <strain evidence="1">CHK136-897</strain>
    </source>
</reference>
<dbReference type="AlphaFoldDB" id="A0A9D1MSD7"/>
<feature type="non-terminal residue" evidence="1">
    <location>
        <position position="169"/>
    </location>
</feature>
<dbReference type="EMBL" id="DVNO01000009">
    <property type="protein sequence ID" value="HIU65264.1"/>
    <property type="molecule type" value="Genomic_DNA"/>
</dbReference>
<comment type="caution">
    <text evidence="1">The sequence shown here is derived from an EMBL/GenBank/DDBJ whole genome shotgun (WGS) entry which is preliminary data.</text>
</comment>
<organism evidence="1 2">
    <name type="scientific">Candidatus Enterousia avicola</name>
    <dbReference type="NCBI Taxonomy" id="2840787"/>
    <lineage>
        <taxon>Bacteria</taxon>
        <taxon>Pseudomonadati</taxon>
        <taxon>Pseudomonadota</taxon>
        <taxon>Alphaproteobacteria</taxon>
        <taxon>Candidatus Enterousia</taxon>
    </lineage>
</organism>
<evidence type="ECO:0000313" key="1">
    <source>
        <dbReference type="EMBL" id="HIU65264.1"/>
    </source>
</evidence>
<protein>
    <submittedName>
        <fullName evidence="1">Uncharacterized protein</fullName>
    </submittedName>
</protein>
<sequence length="169" mass="20136">MQITLKHMNAEEAWQHILQTYKLYQLQLKKFNYSPKRFIPNDVRIYEMFQIPELSDEQIQHYHDIFINEIHNPMLLEKQDENIKNAIPMFQQIIENRIKPLLSAWNAKMPETLTILCTYGFGAGYGIGKNARITLRVSNAKRKDFGICQLMLHEFVHILIEEQIIQKYK</sequence>
<dbReference type="Proteomes" id="UP000824142">
    <property type="component" value="Unassembled WGS sequence"/>
</dbReference>
<evidence type="ECO:0000313" key="2">
    <source>
        <dbReference type="Proteomes" id="UP000824142"/>
    </source>
</evidence>
<name>A0A9D1MSD7_9PROT</name>
<reference evidence="1" key="2">
    <citation type="journal article" date="2021" name="PeerJ">
        <title>Extensive microbial diversity within the chicken gut microbiome revealed by metagenomics and culture.</title>
        <authorList>
            <person name="Gilroy R."/>
            <person name="Ravi A."/>
            <person name="Getino M."/>
            <person name="Pursley I."/>
            <person name="Horton D.L."/>
            <person name="Alikhan N.F."/>
            <person name="Baker D."/>
            <person name="Gharbi K."/>
            <person name="Hall N."/>
            <person name="Watson M."/>
            <person name="Adriaenssens E.M."/>
            <person name="Foster-Nyarko E."/>
            <person name="Jarju S."/>
            <person name="Secka A."/>
            <person name="Antonio M."/>
            <person name="Oren A."/>
            <person name="Chaudhuri R.R."/>
            <person name="La Ragione R."/>
            <person name="Hildebrand F."/>
            <person name="Pallen M.J."/>
        </authorList>
    </citation>
    <scope>NUCLEOTIDE SEQUENCE</scope>
    <source>
        <strain evidence="1">CHK136-897</strain>
    </source>
</reference>